<evidence type="ECO:0000313" key="4">
    <source>
        <dbReference type="Proteomes" id="UP001595557"/>
    </source>
</evidence>
<evidence type="ECO:0000256" key="1">
    <source>
        <dbReference type="SAM" id="Phobius"/>
    </source>
</evidence>
<protein>
    <submittedName>
        <fullName evidence="3">PEP-CTERM sorting domain-containing protein</fullName>
    </submittedName>
</protein>
<feature type="transmembrane region" description="Helical" evidence="1">
    <location>
        <begin position="141"/>
        <end position="159"/>
    </location>
</feature>
<evidence type="ECO:0000256" key="2">
    <source>
        <dbReference type="SAM" id="SignalP"/>
    </source>
</evidence>
<keyword evidence="4" id="KW-1185">Reference proteome</keyword>
<feature type="signal peptide" evidence="2">
    <location>
        <begin position="1"/>
        <end position="24"/>
    </location>
</feature>
<accession>A0ABV7IN30</accession>
<keyword evidence="2" id="KW-0732">Signal</keyword>
<dbReference type="Proteomes" id="UP001595557">
    <property type="component" value="Unassembled WGS sequence"/>
</dbReference>
<dbReference type="EMBL" id="JBHRTE010000091">
    <property type="protein sequence ID" value="MFC3170092.1"/>
    <property type="molecule type" value="Genomic_DNA"/>
</dbReference>
<feature type="chain" id="PRO_5047066935" evidence="2">
    <location>
        <begin position="25"/>
        <end position="165"/>
    </location>
</feature>
<gene>
    <name evidence="3" type="ORF">ACFOD7_18740</name>
</gene>
<name>A0ABV7IN30_9RHOB</name>
<proteinExistence type="predicted"/>
<keyword evidence="1" id="KW-0812">Transmembrane</keyword>
<keyword evidence="1" id="KW-0472">Membrane</keyword>
<dbReference type="RefSeq" id="WP_207472110.1">
    <property type="nucleotide sequence ID" value="NZ_JAFNAW010000116.1"/>
</dbReference>
<sequence length="165" mass="16771">MTTALKAAALAAVTSLGLGHAADAATVASVDVPWTQFGAIVHEINQAGDYTLDFSGKGRLWFSPNYLGSAAYVFAEVDGGIGQLIETLGGGVKLTAMKTTSVDLGYLGLGLDFVAGIWALGGDVRMSLNVEDVPAPAPVPLPATLPLLAAAVGAAGLLARRRKHA</sequence>
<evidence type="ECO:0000313" key="3">
    <source>
        <dbReference type="EMBL" id="MFC3170092.1"/>
    </source>
</evidence>
<organism evidence="3 4">
    <name type="scientific">Paracoccus fontiphilus</name>
    <dbReference type="NCBI Taxonomy" id="1815556"/>
    <lineage>
        <taxon>Bacteria</taxon>
        <taxon>Pseudomonadati</taxon>
        <taxon>Pseudomonadota</taxon>
        <taxon>Alphaproteobacteria</taxon>
        <taxon>Rhodobacterales</taxon>
        <taxon>Paracoccaceae</taxon>
        <taxon>Paracoccus</taxon>
    </lineage>
</organism>
<keyword evidence="1" id="KW-1133">Transmembrane helix</keyword>
<reference evidence="4" key="1">
    <citation type="journal article" date="2019" name="Int. J. Syst. Evol. Microbiol.">
        <title>The Global Catalogue of Microorganisms (GCM) 10K type strain sequencing project: providing services to taxonomists for standard genome sequencing and annotation.</title>
        <authorList>
            <consortium name="The Broad Institute Genomics Platform"/>
            <consortium name="The Broad Institute Genome Sequencing Center for Infectious Disease"/>
            <person name="Wu L."/>
            <person name="Ma J."/>
        </authorList>
    </citation>
    <scope>NUCLEOTIDE SEQUENCE [LARGE SCALE GENOMIC DNA]</scope>
    <source>
        <strain evidence="4">KCTC 52239</strain>
    </source>
</reference>
<comment type="caution">
    <text evidence="3">The sequence shown here is derived from an EMBL/GenBank/DDBJ whole genome shotgun (WGS) entry which is preliminary data.</text>
</comment>
<feature type="transmembrane region" description="Helical" evidence="1">
    <location>
        <begin position="104"/>
        <end position="121"/>
    </location>
</feature>